<protein>
    <recommendedName>
        <fullName evidence="3">EGF-like domain-containing protein</fullName>
    </recommendedName>
</protein>
<dbReference type="EMBL" id="BMAT01000674">
    <property type="protein sequence ID" value="GFR70877.1"/>
    <property type="molecule type" value="Genomic_DNA"/>
</dbReference>
<organism evidence="1 2">
    <name type="scientific">Elysia marginata</name>
    <dbReference type="NCBI Taxonomy" id="1093978"/>
    <lineage>
        <taxon>Eukaryota</taxon>
        <taxon>Metazoa</taxon>
        <taxon>Spiralia</taxon>
        <taxon>Lophotrochozoa</taxon>
        <taxon>Mollusca</taxon>
        <taxon>Gastropoda</taxon>
        <taxon>Heterobranchia</taxon>
        <taxon>Euthyneura</taxon>
        <taxon>Panpulmonata</taxon>
        <taxon>Sacoglossa</taxon>
        <taxon>Placobranchoidea</taxon>
        <taxon>Plakobranchidae</taxon>
        <taxon>Elysia</taxon>
    </lineage>
</organism>
<dbReference type="AlphaFoldDB" id="A0AAV4FCC0"/>
<name>A0AAV4FCC0_9GAST</name>
<accession>A0AAV4FCC0</accession>
<evidence type="ECO:0000313" key="2">
    <source>
        <dbReference type="Proteomes" id="UP000762676"/>
    </source>
</evidence>
<reference evidence="1 2" key="1">
    <citation type="journal article" date="2021" name="Elife">
        <title>Chloroplast acquisition without the gene transfer in kleptoplastic sea slugs, Plakobranchus ocellatus.</title>
        <authorList>
            <person name="Maeda T."/>
            <person name="Takahashi S."/>
            <person name="Yoshida T."/>
            <person name="Shimamura S."/>
            <person name="Takaki Y."/>
            <person name="Nagai Y."/>
            <person name="Toyoda A."/>
            <person name="Suzuki Y."/>
            <person name="Arimoto A."/>
            <person name="Ishii H."/>
            <person name="Satoh N."/>
            <person name="Nishiyama T."/>
            <person name="Hasebe M."/>
            <person name="Maruyama T."/>
            <person name="Minagawa J."/>
            <person name="Obokata J."/>
            <person name="Shigenobu S."/>
        </authorList>
    </citation>
    <scope>NUCLEOTIDE SEQUENCE [LARGE SCALE GENOMIC DNA]</scope>
</reference>
<evidence type="ECO:0000313" key="1">
    <source>
        <dbReference type="EMBL" id="GFR70877.1"/>
    </source>
</evidence>
<sequence length="81" mass="8883">MPFPNCGDYAGAMCEDKMETLHVKPVSRIRFPGAAKTWSMNPSEPTNSSRIGSATYFIPRGHYSCAFLLNLSCTCYPGSTI</sequence>
<dbReference type="Proteomes" id="UP000762676">
    <property type="component" value="Unassembled WGS sequence"/>
</dbReference>
<proteinExistence type="predicted"/>
<keyword evidence="2" id="KW-1185">Reference proteome</keyword>
<gene>
    <name evidence="1" type="ORF">ElyMa_000338500</name>
</gene>
<evidence type="ECO:0008006" key="3">
    <source>
        <dbReference type="Google" id="ProtNLM"/>
    </source>
</evidence>
<comment type="caution">
    <text evidence="1">The sequence shown here is derived from an EMBL/GenBank/DDBJ whole genome shotgun (WGS) entry which is preliminary data.</text>
</comment>